<dbReference type="Gene3D" id="3.40.630.30">
    <property type="match status" value="1"/>
</dbReference>
<dbReference type="Pfam" id="PF00583">
    <property type="entry name" value="Acetyltransf_1"/>
    <property type="match status" value="1"/>
</dbReference>
<evidence type="ECO:0000256" key="2">
    <source>
        <dbReference type="ARBA" id="ARBA00023315"/>
    </source>
</evidence>
<dbReference type="InterPro" id="IPR000182">
    <property type="entry name" value="GNAT_dom"/>
</dbReference>
<dbReference type="InterPro" id="IPR050832">
    <property type="entry name" value="Bact_Acetyltransf"/>
</dbReference>
<sequence>MEIRLAVPADDAPLEELRAVLDEESTFMLMEPGERAVPDEERPRLSYRVVAVEGGWPVGFVSVSVMPYARVRHRGHVVMGVRASHTGRGVGRALLEAAVAEARSRGLTRLELTVMTHNRRALALYTRCGFQVEGLRRASAIVRGDTVDEYYMGLLL</sequence>
<keyword evidence="1" id="KW-0808">Transferase</keyword>
<keyword evidence="2" id="KW-0012">Acyltransferase</keyword>
<evidence type="ECO:0000259" key="3">
    <source>
        <dbReference type="PROSITE" id="PS51186"/>
    </source>
</evidence>
<evidence type="ECO:0000313" key="4">
    <source>
        <dbReference type="EMBL" id="MBA9004831.1"/>
    </source>
</evidence>
<dbReference type="InterPro" id="IPR016181">
    <property type="entry name" value="Acyl_CoA_acyltransferase"/>
</dbReference>
<dbReference type="PROSITE" id="PS51186">
    <property type="entry name" value="GNAT"/>
    <property type="match status" value="1"/>
</dbReference>
<keyword evidence="5" id="KW-1185">Reference proteome</keyword>
<evidence type="ECO:0000256" key="1">
    <source>
        <dbReference type="ARBA" id="ARBA00022679"/>
    </source>
</evidence>
<name>A0A7W3R9J3_9ACTN</name>
<dbReference type="GO" id="GO:0016747">
    <property type="term" value="F:acyltransferase activity, transferring groups other than amino-acyl groups"/>
    <property type="evidence" value="ECO:0007669"/>
    <property type="project" value="InterPro"/>
</dbReference>
<dbReference type="SUPFAM" id="SSF55729">
    <property type="entry name" value="Acyl-CoA N-acyltransferases (Nat)"/>
    <property type="match status" value="1"/>
</dbReference>
<dbReference type="PANTHER" id="PTHR43877">
    <property type="entry name" value="AMINOALKYLPHOSPHONATE N-ACETYLTRANSFERASE-RELATED-RELATED"/>
    <property type="match status" value="1"/>
</dbReference>
<protein>
    <submittedName>
        <fullName evidence="4">Ribosomal protein S18 acetylase RimI-like enzyme</fullName>
    </submittedName>
</protein>
<dbReference type="Proteomes" id="UP000539313">
    <property type="component" value="Unassembled WGS sequence"/>
</dbReference>
<accession>A0A7W3R9J3</accession>
<keyword evidence="4" id="KW-0687">Ribonucleoprotein</keyword>
<keyword evidence="4" id="KW-0689">Ribosomal protein</keyword>
<dbReference type="GO" id="GO:0005840">
    <property type="term" value="C:ribosome"/>
    <property type="evidence" value="ECO:0007669"/>
    <property type="project" value="UniProtKB-KW"/>
</dbReference>
<evidence type="ECO:0000313" key="5">
    <source>
        <dbReference type="Proteomes" id="UP000539313"/>
    </source>
</evidence>
<dbReference type="AlphaFoldDB" id="A0A7W3R9J3"/>
<feature type="domain" description="N-acetyltransferase" evidence="3">
    <location>
        <begin position="1"/>
        <end position="156"/>
    </location>
</feature>
<proteinExistence type="predicted"/>
<comment type="caution">
    <text evidence="4">The sequence shown here is derived from an EMBL/GenBank/DDBJ whole genome shotgun (WGS) entry which is preliminary data.</text>
</comment>
<gene>
    <name evidence="4" type="ORF">HNR21_003713</name>
</gene>
<dbReference type="EMBL" id="JACJII010000001">
    <property type="protein sequence ID" value="MBA9004831.1"/>
    <property type="molecule type" value="Genomic_DNA"/>
</dbReference>
<organism evidence="4 5">
    <name type="scientific">Thermomonospora cellulosilytica</name>
    <dbReference type="NCBI Taxonomy" id="1411118"/>
    <lineage>
        <taxon>Bacteria</taxon>
        <taxon>Bacillati</taxon>
        <taxon>Actinomycetota</taxon>
        <taxon>Actinomycetes</taxon>
        <taxon>Streptosporangiales</taxon>
        <taxon>Thermomonosporaceae</taxon>
        <taxon>Thermomonospora</taxon>
    </lineage>
</organism>
<reference evidence="4 5" key="1">
    <citation type="submission" date="2020-08" db="EMBL/GenBank/DDBJ databases">
        <title>Sequencing the genomes of 1000 actinobacteria strains.</title>
        <authorList>
            <person name="Klenk H.-P."/>
        </authorList>
    </citation>
    <scope>NUCLEOTIDE SEQUENCE [LARGE SCALE GENOMIC DNA]</scope>
    <source>
        <strain evidence="4 5">DSM 45823</strain>
    </source>
</reference>
<dbReference type="RefSeq" id="WP_182706164.1">
    <property type="nucleotide sequence ID" value="NZ_JACJII010000001.1"/>
</dbReference>